<proteinExistence type="predicted"/>
<evidence type="ECO:0000256" key="1">
    <source>
        <dbReference type="SAM" id="MobiDB-lite"/>
    </source>
</evidence>
<reference evidence="4" key="3">
    <citation type="submission" date="2025-08" db="UniProtKB">
        <authorList>
            <consortium name="RefSeq"/>
        </authorList>
    </citation>
    <scope>IDENTIFICATION</scope>
    <source>
        <strain evidence="4">CBS 342.82</strain>
    </source>
</reference>
<dbReference type="GeneID" id="54365272"/>
<feature type="compositionally biased region" description="Basic and acidic residues" evidence="1">
    <location>
        <begin position="191"/>
        <end position="203"/>
    </location>
</feature>
<dbReference type="AlphaFoldDB" id="A0A6J3M7D6"/>
<feature type="signal peptide" evidence="2">
    <location>
        <begin position="1"/>
        <end position="20"/>
    </location>
</feature>
<feature type="chain" id="PRO_5026964455" evidence="2">
    <location>
        <begin position="21"/>
        <end position="313"/>
    </location>
</feature>
<reference evidence="4" key="1">
    <citation type="submission" date="2020-01" db="EMBL/GenBank/DDBJ databases">
        <authorList>
            <consortium name="DOE Joint Genome Institute"/>
            <person name="Haridas S."/>
            <person name="Albert R."/>
            <person name="Binder M."/>
            <person name="Bloem J."/>
            <person name="Labutti K."/>
            <person name="Salamov A."/>
            <person name="Andreopoulos B."/>
            <person name="Baker S.E."/>
            <person name="Barry K."/>
            <person name="Bills G."/>
            <person name="Bluhm B.H."/>
            <person name="Cannon C."/>
            <person name="Castanera R."/>
            <person name="Culley D.E."/>
            <person name="Daum C."/>
            <person name="Ezra D."/>
            <person name="Gonzalez J.B."/>
            <person name="Henrissat B."/>
            <person name="Kuo A."/>
            <person name="Liang C."/>
            <person name="Lipzen A."/>
            <person name="Lutzoni F."/>
            <person name="Magnuson J."/>
            <person name="Mondo S."/>
            <person name="Nolan M."/>
            <person name="Ohm R."/>
            <person name="Pangilinan J."/>
            <person name="Park H.-J."/>
            <person name="Ramirez L."/>
            <person name="Alfaro M."/>
            <person name="Sun H."/>
            <person name="Tritt A."/>
            <person name="Yoshinaga Y."/>
            <person name="Zwiers L.-H."/>
            <person name="Turgeon B.G."/>
            <person name="Goodwin S.B."/>
            <person name="Spatafora J.W."/>
            <person name="Crous P.W."/>
            <person name="Grigoriev I.V."/>
        </authorList>
    </citation>
    <scope>NUCLEOTIDE SEQUENCE</scope>
    <source>
        <strain evidence="4">CBS 342.82</strain>
    </source>
</reference>
<organism evidence="4">
    <name type="scientific">Dissoconium aciculare CBS 342.82</name>
    <dbReference type="NCBI Taxonomy" id="1314786"/>
    <lineage>
        <taxon>Eukaryota</taxon>
        <taxon>Fungi</taxon>
        <taxon>Dikarya</taxon>
        <taxon>Ascomycota</taxon>
        <taxon>Pezizomycotina</taxon>
        <taxon>Dothideomycetes</taxon>
        <taxon>Dothideomycetidae</taxon>
        <taxon>Mycosphaerellales</taxon>
        <taxon>Dissoconiaceae</taxon>
        <taxon>Dissoconium</taxon>
    </lineage>
</organism>
<dbReference type="RefSeq" id="XP_033460956.1">
    <property type="nucleotide sequence ID" value="XM_033607472.1"/>
</dbReference>
<accession>A0A6J3M7D6</accession>
<dbReference type="Proteomes" id="UP000504637">
    <property type="component" value="Unplaced"/>
</dbReference>
<evidence type="ECO:0000313" key="4">
    <source>
        <dbReference type="RefSeq" id="XP_033460956.1"/>
    </source>
</evidence>
<keyword evidence="2" id="KW-0732">Signal</keyword>
<gene>
    <name evidence="4" type="ORF">K489DRAFT_408363</name>
</gene>
<protein>
    <submittedName>
        <fullName evidence="4">Uncharacterized protein</fullName>
    </submittedName>
</protein>
<feature type="region of interest" description="Disordered" evidence="1">
    <location>
        <begin position="183"/>
        <end position="205"/>
    </location>
</feature>
<keyword evidence="3" id="KW-1185">Reference proteome</keyword>
<sequence length="313" mass="33594">MHHFIYVQTILGALASAVSGRALNVSTTKPPANASIVHFESADLTGDWAVHAPSDFLQLYPHLESDLSNFKTTQRVTAAGGTNGGLPGVDYNANQQRYSATLVNGLKLVGYIGGNAGQWQRLYYACRDGGGEEIPYNTCVEDVGNEVAALTAFALASSNVGNLAVVAIHKAFINLRTFTAAQDQQNSRNRKGNDDNGRDELKVRATGPDSCDGTNVYAALTKETYDPDHTYKNTMRLYCEGLPSEQGEAAASAIADAWVRMGYGQRNAYTVYDTVTGRVAVRGVIDIIPPYENPLECPAEIPGDLDGCTCVNC</sequence>
<name>A0A6J3M7D6_9PEZI</name>
<evidence type="ECO:0000313" key="3">
    <source>
        <dbReference type="Proteomes" id="UP000504637"/>
    </source>
</evidence>
<evidence type="ECO:0000256" key="2">
    <source>
        <dbReference type="SAM" id="SignalP"/>
    </source>
</evidence>
<reference evidence="4" key="2">
    <citation type="submission" date="2020-04" db="EMBL/GenBank/DDBJ databases">
        <authorList>
            <consortium name="NCBI Genome Project"/>
        </authorList>
    </citation>
    <scope>NUCLEOTIDE SEQUENCE</scope>
    <source>
        <strain evidence="4">CBS 342.82</strain>
    </source>
</reference>